<name>A0A239HV78_9FIRM</name>
<dbReference type="AlphaFoldDB" id="A0A239HV78"/>
<keyword evidence="2" id="KW-1185">Reference proteome</keyword>
<sequence length="46" mass="5296">MKCLYNTTYQNEDALMKFWKKINKKASAGVDKITAKAFQVNLQSII</sequence>
<reference evidence="1 2" key="1">
    <citation type="submission" date="2017-06" db="EMBL/GenBank/DDBJ databases">
        <authorList>
            <person name="Kim H.J."/>
            <person name="Triplett B.A."/>
        </authorList>
    </citation>
    <scope>NUCLEOTIDE SEQUENCE [LARGE SCALE GENOMIC DNA]</scope>
    <source>
        <strain evidence="1 2">SCA</strain>
    </source>
</reference>
<dbReference type="Proteomes" id="UP000198304">
    <property type="component" value="Unassembled WGS sequence"/>
</dbReference>
<evidence type="ECO:0000313" key="2">
    <source>
        <dbReference type="Proteomes" id="UP000198304"/>
    </source>
</evidence>
<accession>A0A239HV78</accession>
<gene>
    <name evidence="1" type="ORF">SAMN05446037_102417</name>
</gene>
<protein>
    <submittedName>
        <fullName evidence="1">Uncharacterized protein</fullName>
    </submittedName>
</protein>
<proteinExistence type="predicted"/>
<evidence type="ECO:0000313" key="1">
    <source>
        <dbReference type="EMBL" id="SNS85276.1"/>
    </source>
</evidence>
<dbReference type="EMBL" id="FZOJ01000024">
    <property type="protein sequence ID" value="SNS85276.1"/>
    <property type="molecule type" value="Genomic_DNA"/>
</dbReference>
<organism evidence="1 2">
    <name type="scientific">Anaerovirgula multivorans</name>
    <dbReference type="NCBI Taxonomy" id="312168"/>
    <lineage>
        <taxon>Bacteria</taxon>
        <taxon>Bacillati</taxon>
        <taxon>Bacillota</taxon>
        <taxon>Clostridia</taxon>
        <taxon>Peptostreptococcales</taxon>
        <taxon>Natronincolaceae</taxon>
        <taxon>Anaerovirgula</taxon>
    </lineage>
</organism>